<dbReference type="eggNOG" id="ENOG502S75N">
    <property type="taxonomic scope" value="Eukaryota"/>
</dbReference>
<sequence>MQAVKEKLHDMSVMRKAKAEAKAEEKAEKELAKARVEVAHEVRLAREAEAAMDLHVAKAGMKAEKEMAKYADTHTNTFVAPGGTVTPPDYSANVPVAPGMTMVGAPGTVDMAGAPSPANKKLL</sequence>
<comment type="similarity">
    <text evidence="1">Belongs to the LEA type 1 family.</text>
</comment>
<dbReference type="InParanoid" id="A0A1S3AWI7"/>
<name>A0A1S3AWI7_CUCME</name>
<dbReference type="AlphaFoldDB" id="A0A1S3AWI7"/>
<dbReference type="GO" id="GO:0009793">
    <property type="term" value="P:embryo development ending in seed dormancy"/>
    <property type="evidence" value="ECO:0007669"/>
    <property type="project" value="InterPro"/>
</dbReference>
<protein>
    <submittedName>
        <fullName evidence="4">Uncharacterized protein LOC103483397</fullName>
    </submittedName>
</protein>
<evidence type="ECO:0000313" key="2">
    <source>
        <dbReference type="EnsemblPlants" id="MELO3C006232.2.1"/>
    </source>
</evidence>
<proteinExistence type="inferred from homology"/>
<dbReference type="InterPro" id="IPR005513">
    <property type="entry name" value="LEA_1"/>
</dbReference>
<organism evidence="3 4">
    <name type="scientific">Cucumis melo</name>
    <name type="common">Muskmelon</name>
    <dbReference type="NCBI Taxonomy" id="3656"/>
    <lineage>
        <taxon>Eukaryota</taxon>
        <taxon>Viridiplantae</taxon>
        <taxon>Streptophyta</taxon>
        <taxon>Embryophyta</taxon>
        <taxon>Tracheophyta</taxon>
        <taxon>Spermatophyta</taxon>
        <taxon>Magnoliopsida</taxon>
        <taxon>eudicotyledons</taxon>
        <taxon>Gunneridae</taxon>
        <taxon>Pentapetalae</taxon>
        <taxon>rosids</taxon>
        <taxon>fabids</taxon>
        <taxon>Cucurbitales</taxon>
        <taxon>Cucurbitaceae</taxon>
        <taxon>Benincaseae</taxon>
        <taxon>Cucumis</taxon>
    </lineage>
</organism>
<dbReference type="PANTHER" id="PTHR33493">
    <property type="entry name" value="LATE EMBRYOGENESIS ABUNDANT PROTEIN 6-RELATED"/>
    <property type="match status" value="1"/>
</dbReference>
<reference evidence="4" key="2">
    <citation type="submission" date="2025-04" db="UniProtKB">
        <authorList>
            <consortium name="RefSeq"/>
        </authorList>
    </citation>
    <scope>IDENTIFICATION</scope>
</reference>
<accession>A0A1S3AWI7</accession>
<dbReference type="PANTHER" id="PTHR33493:SF29">
    <property type="entry name" value="LATE EMBRYOGENESIS ABUNDANT PROTEIN"/>
    <property type="match status" value="1"/>
</dbReference>
<dbReference type="Pfam" id="PF03760">
    <property type="entry name" value="LEA_1"/>
    <property type="match status" value="1"/>
</dbReference>
<dbReference type="Proteomes" id="UP001652600">
    <property type="component" value="Chromosome 6"/>
</dbReference>
<keyword evidence="3" id="KW-1185">Reference proteome</keyword>
<reference evidence="2" key="1">
    <citation type="submission" date="2023-03" db="UniProtKB">
        <authorList>
            <consortium name="EnsemblPlants"/>
        </authorList>
    </citation>
    <scope>IDENTIFICATION</scope>
</reference>
<evidence type="ECO:0000313" key="4">
    <source>
        <dbReference type="RefSeq" id="XP_008438228.1"/>
    </source>
</evidence>
<gene>
    <name evidence="4" type="primary">LOC103483397</name>
    <name evidence="2" type="synonym">103483397</name>
</gene>
<evidence type="ECO:0000313" key="3">
    <source>
        <dbReference type="Proteomes" id="UP001652600"/>
    </source>
</evidence>
<dbReference type="OrthoDB" id="1935860at2759"/>
<dbReference type="KEGG" id="cmo:103483397"/>
<dbReference type="EnsemblPlants" id="MELO3C006232.2.1">
    <property type="protein sequence ID" value="MELO3C006232.2.1"/>
    <property type="gene ID" value="MELO3C006232.2"/>
</dbReference>
<evidence type="ECO:0000256" key="1">
    <source>
        <dbReference type="ARBA" id="ARBA00010975"/>
    </source>
</evidence>
<dbReference type="GeneID" id="103483397"/>
<dbReference type="Gramene" id="MELO3C006232.2.1">
    <property type="protein sequence ID" value="MELO3C006232.2.1"/>
    <property type="gene ID" value="MELO3C006232.2"/>
</dbReference>
<dbReference type="SMR" id="A0A1S3AWI7"/>
<dbReference type="RefSeq" id="XP_008438228.1">
    <property type="nucleotide sequence ID" value="XM_008440006.2"/>
</dbReference>